<dbReference type="InterPro" id="IPR011990">
    <property type="entry name" value="TPR-like_helical_dom_sf"/>
</dbReference>
<dbReference type="SUPFAM" id="SSF88946">
    <property type="entry name" value="Sigma2 domain of RNA polymerase sigma factors"/>
    <property type="match status" value="1"/>
</dbReference>
<reference evidence="9" key="1">
    <citation type="submission" date="2021-04" db="EMBL/GenBank/DDBJ databases">
        <title>Pseudonocardia sp. nov., isolated from sandy soil of mangrove forest.</title>
        <authorList>
            <person name="Zan Z."/>
            <person name="Huang R."/>
            <person name="Liu W."/>
        </authorList>
    </citation>
    <scope>NUCLEOTIDE SEQUENCE</scope>
    <source>
        <strain evidence="9">S2-4</strain>
    </source>
</reference>
<organism evidence="9 10">
    <name type="scientific">Pseudonocardia humida</name>
    <dbReference type="NCBI Taxonomy" id="2800819"/>
    <lineage>
        <taxon>Bacteria</taxon>
        <taxon>Bacillati</taxon>
        <taxon>Actinomycetota</taxon>
        <taxon>Actinomycetes</taxon>
        <taxon>Pseudonocardiales</taxon>
        <taxon>Pseudonocardiaceae</taxon>
        <taxon>Pseudonocardia</taxon>
    </lineage>
</organism>
<dbReference type="PANTHER" id="PTHR47756">
    <property type="entry name" value="BLL6612 PROTEIN-RELATED"/>
    <property type="match status" value="1"/>
</dbReference>
<feature type="domain" description="DUF6596" evidence="8">
    <location>
        <begin position="216"/>
        <end position="313"/>
    </location>
</feature>
<dbReference type="Pfam" id="PF08281">
    <property type="entry name" value="Sigma70_r4_2"/>
    <property type="match status" value="1"/>
</dbReference>
<sequence>MRRPGRGDQARRADPGGVGRRRRGAPDHPVRRVSAPDPQPARAALVRLVRDEGRRVLATLVRVTGDLGLAEDAVQDATERALATWPRDGVPPEPRAWLTLTARRRAIDLARREAARGGKEADAVVLLDPPTDDADAPDVRDDLLRLVFTCCHPALDVPSQVALALRTLCGLSTAEVGHALLVSEATMAKRLTRAKQKIARAAIPYRVPADHELPERLRGVLATVYLLFNEGYSASDGDAPMRPALVDEAVRLTRLLGELMPGEASVLGLLALELLQDSRRAARHDPDGRPVLLPDQDRSRWDRARIAEGVVLVGEGLRRSPDAPDPYVVQAAIAACHALAPSWPDTDWAAVLSWYEVLLTVQDTPVVRLNRAVAVAELRGAEAGLAELAAVTGLDGYPAAHAARAELLARLGRADEAAAAYAAALRLPQNAAQRAHLRERLAALTGR</sequence>
<keyword evidence="4" id="KW-0804">Transcription</keyword>
<dbReference type="EMBL" id="JAGSOV010000116">
    <property type="protein sequence ID" value="MCO1661186.1"/>
    <property type="molecule type" value="Genomic_DNA"/>
</dbReference>
<dbReference type="InterPro" id="IPR013324">
    <property type="entry name" value="RNA_pol_sigma_r3/r4-like"/>
</dbReference>
<keyword evidence="3" id="KW-0731">Sigma factor</keyword>
<evidence type="ECO:0000259" key="7">
    <source>
        <dbReference type="Pfam" id="PF08281"/>
    </source>
</evidence>
<evidence type="ECO:0000256" key="5">
    <source>
        <dbReference type="SAM" id="MobiDB-lite"/>
    </source>
</evidence>
<name>A0ABT1ADP0_9PSEU</name>
<evidence type="ECO:0000256" key="4">
    <source>
        <dbReference type="ARBA" id="ARBA00023163"/>
    </source>
</evidence>
<dbReference type="Gene3D" id="1.25.40.10">
    <property type="entry name" value="Tetratricopeptide repeat domain"/>
    <property type="match status" value="1"/>
</dbReference>
<evidence type="ECO:0000313" key="10">
    <source>
        <dbReference type="Proteomes" id="UP001165283"/>
    </source>
</evidence>
<dbReference type="InterPro" id="IPR013249">
    <property type="entry name" value="RNA_pol_sigma70_r4_t2"/>
</dbReference>
<dbReference type="InterPro" id="IPR013325">
    <property type="entry name" value="RNA_pol_sigma_r2"/>
</dbReference>
<feature type="domain" description="RNA polymerase sigma factor 70 region 4 type 2" evidence="7">
    <location>
        <begin position="148"/>
        <end position="198"/>
    </location>
</feature>
<proteinExistence type="inferred from homology"/>
<dbReference type="SUPFAM" id="SSF88659">
    <property type="entry name" value="Sigma3 and sigma4 domains of RNA polymerase sigma factors"/>
    <property type="match status" value="1"/>
</dbReference>
<dbReference type="Proteomes" id="UP001165283">
    <property type="component" value="Unassembled WGS sequence"/>
</dbReference>
<keyword evidence="2" id="KW-0805">Transcription regulation</keyword>
<feature type="compositionally biased region" description="Basic and acidic residues" evidence="5">
    <location>
        <begin position="1"/>
        <end position="14"/>
    </location>
</feature>
<comment type="similarity">
    <text evidence="1">Belongs to the sigma-70 factor family. ECF subfamily.</text>
</comment>
<evidence type="ECO:0000256" key="2">
    <source>
        <dbReference type="ARBA" id="ARBA00023015"/>
    </source>
</evidence>
<keyword evidence="10" id="KW-1185">Reference proteome</keyword>
<dbReference type="InterPro" id="IPR046531">
    <property type="entry name" value="DUF6596"/>
</dbReference>
<accession>A0ABT1ADP0</accession>
<dbReference type="InterPro" id="IPR036388">
    <property type="entry name" value="WH-like_DNA-bd_sf"/>
</dbReference>
<comment type="caution">
    <text evidence="9">The sequence shown here is derived from an EMBL/GenBank/DDBJ whole genome shotgun (WGS) entry which is preliminary data.</text>
</comment>
<dbReference type="PANTHER" id="PTHR47756:SF2">
    <property type="entry name" value="BLL6612 PROTEIN"/>
    <property type="match status" value="1"/>
</dbReference>
<feature type="domain" description="RNA polymerase sigma-70 region 2" evidence="6">
    <location>
        <begin position="48"/>
        <end position="114"/>
    </location>
</feature>
<dbReference type="Pfam" id="PF20239">
    <property type="entry name" value="DUF6596"/>
    <property type="match status" value="1"/>
</dbReference>
<dbReference type="InterPro" id="IPR007627">
    <property type="entry name" value="RNA_pol_sigma70_r2"/>
</dbReference>
<evidence type="ECO:0000313" key="9">
    <source>
        <dbReference type="EMBL" id="MCO1661186.1"/>
    </source>
</evidence>
<dbReference type="Gene3D" id="1.10.10.10">
    <property type="entry name" value="Winged helix-like DNA-binding domain superfamily/Winged helix DNA-binding domain"/>
    <property type="match status" value="1"/>
</dbReference>
<dbReference type="SUPFAM" id="SSF48452">
    <property type="entry name" value="TPR-like"/>
    <property type="match status" value="1"/>
</dbReference>
<feature type="region of interest" description="Disordered" evidence="5">
    <location>
        <begin position="1"/>
        <end position="39"/>
    </location>
</feature>
<evidence type="ECO:0000259" key="8">
    <source>
        <dbReference type="Pfam" id="PF20239"/>
    </source>
</evidence>
<evidence type="ECO:0000256" key="1">
    <source>
        <dbReference type="ARBA" id="ARBA00010641"/>
    </source>
</evidence>
<dbReference type="Gene3D" id="1.10.1740.10">
    <property type="match status" value="1"/>
</dbReference>
<protein>
    <submittedName>
        <fullName evidence="9">RNA polymerase sigma factor</fullName>
    </submittedName>
</protein>
<dbReference type="Pfam" id="PF04542">
    <property type="entry name" value="Sigma70_r2"/>
    <property type="match status" value="1"/>
</dbReference>
<gene>
    <name evidence="9" type="ORF">KDL28_39685</name>
</gene>
<evidence type="ECO:0000256" key="3">
    <source>
        <dbReference type="ARBA" id="ARBA00023082"/>
    </source>
</evidence>
<evidence type="ECO:0000259" key="6">
    <source>
        <dbReference type="Pfam" id="PF04542"/>
    </source>
</evidence>